<dbReference type="AlphaFoldDB" id="A0A0N0CX77"/>
<organism evidence="3 4">
    <name type="scientific">Lysinibacillus macroides</name>
    <dbReference type="NCBI Taxonomy" id="33935"/>
    <lineage>
        <taxon>Bacteria</taxon>
        <taxon>Bacillati</taxon>
        <taxon>Bacillota</taxon>
        <taxon>Bacilli</taxon>
        <taxon>Bacillales</taxon>
        <taxon>Bacillaceae</taxon>
        <taxon>Lysinibacillus</taxon>
    </lineage>
</organism>
<dbReference type="Proteomes" id="UP000037977">
    <property type="component" value="Unassembled WGS sequence"/>
</dbReference>
<comment type="caution">
    <text evidence="3">The sequence shown here is derived from an EMBL/GenBank/DDBJ whole genome shotgun (WGS) entry which is preliminary data.</text>
</comment>
<sequence>MNVENFLQLPITKNFTVVAGHNGLHRTVQNVEILDFEFSPDIHPARETAFSPNSVVLSSLLFAKQQPDYLLNAVKSLIELGASALAYKPVIFRSLPDEVLIYADKENFPILKFGGDEFFEKIILETMAYANTQDYSFFLETILRRLIEEDMTQEQLKSFLQQMNKPFEKYVFVVNLRAKDSFQSNWKQSLMALEPLLKTGLICSYGESLFIIMTHSSQQFQFEKVLHEWLALYALPIELYTIGYSNSYDSQTGFPFALREAFAASIFAEIDLMPSYHYSHLASDCLFIELYRKEPAFAMDYVTKFLAPLLDDKADPDLIETAITYIIKKGNIKEVAVAHFCHPNTIRYRLAKIRQLVGCIDNDYVFYERLAAAIKLYLLHHKLTGA</sequence>
<dbReference type="PATRIC" id="fig|33935.3.peg.3234"/>
<keyword evidence="4" id="KW-1185">Reference proteome</keyword>
<evidence type="ECO:0000313" key="4">
    <source>
        <dbReference type="Proteomes" id="UP000037977"/>
    </source>
</evidence>
<dbReference type="InterPro" id="IPR051448">
    <property type="entry name" value="CdaR-like_regulators"/>
</dbReference>
<dbReference type="PANTHER" id="PTHR33744:SF1">
    <property type="entry name" value="DNA-BINDING TRANSCRIPTIONAL ACTIVATOR ADER"/>
    <property type="match status" value="1"/>
</dbReference>
<evidence type="ECO:0000259" key="1">
    <source>
        <dbReference type="Pfam" id="PF07905"/>
    </source>
</evidence>
<evidence type="ECO:0000313" key="3">
    <source>
        <dbReference type="EMBL" id="KOY84225.1"/>
    </source>
</evidence>
<accession>A0A0N0CX77</accession>
<dbReference type="InterPro" id="IPR042070">
    <property type="entry name" value="PucR_C-HTH_sf"/>
</dbReference>
<protein>
    <submittedName>
        <fullName evidence="3">PucR family transcriptional regulator</fullName>
    </submittedName>
</protein>
<gene>
    <name evidence="3" type="ORF">ADM90_01890</name>
</gene>
<dbReference type="PANTHER" id="PTHR33744">
    <property type="entry name" value="CARBOHYDRATE DIACID REGULATOR"/>
    <property type="match status" value="1"/>
</dbReference>
<reference evidence="3 4" key="1">
    <citation type="submission" date="2015-07" db="EMBL/GenBank/DDBJ databases">
        <title>Genome sequencing project for genomic taxonomy and phylogenomics of Bacillus-like bacteria.</title>
        <authorList>
            <person name="Liu B."/>
            <person name="Wang J."/>
            <person name="Zhu Y."/>
            <person name="Liu G."/>
            <person name="Chen Q."/>
            <person name="Chen Z."/>
            <person name="Che J."/>
            <person name="Ge C."/>
            <person name="Shi H."/>
            <person name="Pan Z."/>
            <person name="Liu X."/>
        </authorList>
    </citation>
    <scope>NUCLEOTIDE SEQUENCE [LARGE SCALE GENOMIC DNA]</scope>
    <source>
        <strain evidence="3 4">DSM 54</strain>
    </source>
</reference>
<feature type="domain" description="Purine catabolism PurC-like" evidence="1">
    <location>
        <begin position="7"/>
        <end position="127"/>
    </location>
</feature>
<dbReference type="InterPro" id="IPR012914">
    <property type="entry name" value="PucR_dom"/>
</dbReference>
<dbReference type="OrthoDB" id="142218at2"/>
<feature type="domain" description="PucR C-terminal helix-turn-helix" evidence="2">
    <location>
        <begin position="318"/>
        <end position="374"/>
    </location>
</feature>
<name>A0A0N0CX77_9BACI</name>
<dbReference type="STRING" id="33935.ADM90_01890"/>
<evidence type="ECO:0000259" key="2">
    <source>
        <dbReference type="Pfam" id="PF13556"/>
    </source>
</evidence>
<dbReference type="Gene3D" id="1.10.10.2840">
    <property type="entry name" value="PucR C-terminal helix-turn-helix domain"/>
    <property type="match status" value="1"/>
</dbReference>
<dbReference type="Pfam" id="PF07905">
    <property type="entry name" value="PucR"/>
    <property type="match status" value="1"/>
</dbReference>
<proteinExistence type="predicted"/>
<dbReference type="EMBL" id="LGCI01000002">
    <property type="protein sequence ID" value="KOY84225.1"/>
    <property type="molecule type" value="Genomic_DNA"/>
</dbReference>
<dbReference type="InterPro" id="IPR025736">
    <property type="entry name" value="PucR_C-HTH_dom"/>
</dbReference>
<dbReference type="Pfam" id="PF13556">
    <property type="entry name" value="HTH_30"/>
    <property type="match status" value="1"/>
</dbReference>